<dbReference type="EMBL" id="JBHTHY010000003">
    <property type="protein sequence ID" value="MFD0796652.1"/>
    <property type="molecule type" value="Genomic_DNA"/>
</dbReference>
<feature type="transmembrane region" description="Helical" evidence="1">
    <location>
        <begin position="32"/>
        <end position="51"/>
    </location>
</feature>
<keyword evidence="3" id="KW-1185">Reference proteome</keyword>
<evidence type="ECO:0000313" key="3">
    <source>
        <dbReference type="Proteomes" id="UP001597012"/>
    </source>
</evidence>
<feature type="transmembrane region" description="Helical" evidence="1">
    <location>
        <begin position="9"/>
        <end position="26"/>
    </location>
</feature>
<keyword evidence="1" id="KW-0812">Transmembrane</keyword>
<name>A0ABW3AZZ8_9FLAO</name>
<dbReference type="Proteomes" id="UP001597012">
    <property type="component" value="Unassembled WGS sequence"/>
</dbReference>
<dbReference type="RefSeq" id="WP_379932535.1">
    <property type="nucleotide sequence ID" value="NZ_JBHTHY010000003.1"/>
</dbReference>
<gene>
    <name evidence="2" type="ORF">ACFQZJ_04215</name>
</gene>
<comment type="caution">
    <text evidence="2">The sequence shown here is derived from an EMBL/GenBank/DDBJ whole genome shotgun (WGS) entry which is preliminary data.</text>
</comment>
<evidence type="ECO:0000256" key="1">
    <source>
        <dbReference type="SAM" id="Phobius"/>
    </source>
</evidence>
<evidence type="ECO:0000313" key="2">
    <source>
        <dbReference type="EMBL" id="MFD0796652.1"/>
    </source>
</evidence>
<evidence type="ECO:0008006" key="4">
    <source>
        <dbReference type="Google" id="ProtNLM"/>
    </source>
</evidence>
<keyword evidence="1" id="KW-1133">Transmembrane helix</keyword>
<accession>A0ABW3AZZ8</accession>
<keyword evidence="1" id="KW-0472">Membrane</keyword>
<sequence>MKTMDRTKAVVLSIGVVTVIVSLFGAVSSLNLLNYVFPLYVGLTLVGVSLLHKEQSKTNGTSTEVIR</sequence>
<organism evidence="2 3">
    <name type="scientific">Maribacter chungangensis</name>
    <dbReference type="NCBI Taxonomy" id="1069117"/>
    <lineage>
        <taxon>Bacteria</taxon>
        <taxon>Pseudomonadati</taxon>
        <taxon>Bacteroidota</taxon>
        <taxon>Flavobacteriia</taxon>
        <taxon>Flavobacteriales</taxon>
        <taxon>Flavobacteriaceae</taxon>
        <taxon>Maribacter</taxon>
    </lineage>
</organism>
<reference evidence="3" key="1">
    <citation type="journal article" date="2019" name="Int. J. Syst. Evol. Microbiol.">
        <title>The Global Catalogue of Microorganisms (GCM) 10K type strain sequencing project: providing services to taxonomists for standard genome sequencing and annotation.</title>
        <authorList>
            <consortium name="The Broad Institute Genomics Platform"/>
            <consortium name="The Broad Institute Genome Sequencing Center for Infectious Disease"/>
            <person name="Wu L."/>
            <person name="Ma J."/>
        </authorList>
    </citation>
    <scope>NUCLEOTIDE SEQUENCE [LARGE SCALE GENOMIC DNA]</scope>
    <source>
        <strain evidence="3">CCUG 61948</strain>
    </source>
</reference>
<protein>
    <recommendedName>
        <fullName evidence="4">DUF3098 domain-containing protein</fullName>
    </recommendedName>
</protein>
<proteinExistence type="predicted"/>